<dbReference type="PRINTS" id="PR00320">
    <property type="entry name" value="GPROTEINBRPT"/>
</dbReference>
<evidence type="ECO:0000256" key="2">
    <source>
        <dbReference type="ARBA" id="ARBA00022737"/>
    </source>
</evidence>
<evidence type="ECO:0000256" key="5">
    <source>
        <dbReference type="SAM" id="MobiDB-lite"/>
    </source>
</evidence>
<dbReference type="Gene3D" id="2.130.10.10">
    <property type="entry name" value="YVTN repeat-like/Quinoprotein amine dehydrogenase"/>
    <property type="match status" value="1"/>
</dbReference>
<dbReference type="InterPro" id="IPR019775">
    <property type="entry name" value="WD40_repeat_CS"/>
</dbReference>
<feature type="repeat" description="WD" evidence="4">
    <location>
        <begin position="544"/>
        <end position="583"/>
    </location>
</feature>
<dbReference type="GO" id="GO:0005634">
    <property type="term" value="C:nucleus"/>
    <property type="evidence" value="ECO:0007669"/>
    <property type="project" value="TreeGrafter"/>
</dbReference>
<keyword evidence="8" id="KW-1185">Reference proteome</keyword>
<keyword evidence="1 4" id="KW-0853">WD repeat</keyword>
<dbReference type="PROSITE" id="PS50294">
    <property type="entry name" value="WD_REPEATS_REGION"/>
    <property type="match status" value="6"/>
</dbReference>
<dbReference type="CDD" id="cd00200">
    <property type="entry name" value="WD40"/>
    <property type="match status" value="1"/>
</dbReference>
<feature type="compositionally biased region" description="Basic and acidic residues" evidence="5">
    <location>
        <begin position="99"/>
        <end position="115"/>
    </location>
</feature>
<dbReference type="GO" id="GO:0043130">
    <property type="term" value="F:ubiquitin binding"/>
    <property type="evidence" value="ECO:0007669"/>
    <property type="project" value="TreeGrafter"/>
</dbReference>
<evidence type="ECO:0000313" key="7">
    <source>
        <dbReference type="EMBL" id="KAK7584189.1"/>
    </source>
</evidence>
<feature type="domain" description="F-box" evidence="6">
    <location>
        <begin position="239"/>
        <end position="285"/>
    </location>
</feature>
<dbReference type="GO" id="GO:0005737">
    <property type="term" value="C:cytoplasm"/>
    <property type="evidence" value="ECO:0007669"/>
    <property type="project" value="TreeGrafter"/>
</dbReference>
<protein>
    <recommendedName>
        <fullName evidence="6">F-box domain-containing protein</fullName>
    </recommendedName>
</protein>
<dbReference type="SMART" id="SM00256">
    <property type="entry name" value="FBOX"/>
    <property type="match status" value="1"/>
</dbReference>
<dbReference type="InterPro" id="IPR001810">
    <property type="entry name" value="F-box_dom"/>
</dbReference>
<dbReference type="PROSITE" id="PS50181">
    <property type="entry name" value="FBOX"/>
    <property type="match status" value="1"/>
</dbReference>
<evidence type="ECO:0000256" key="1">
    <source>
        <dbReference type="ARBA" id="ARBA00022574"/>
    </source>
</evidence>
<dbReference type="InterPro" id="IPR036047">
    <property type="entry name" value="F-box-like_dom_sf"/>
</dbReference>
<dbReference type="SMART" id="SM00320">
    <property type="entry name" value="WD40"/>
    <property type="match status" value="7"/>
</dbReference>
<name>A0AAN9THE4_9HEMI</name>
<feature type="region of interest" description="Disordered" evidence="5">
    <location>
        <begin position="75"/>
        <end position="122"/>
    </location>
</feature>
<dbReference type="PROSITE" id="PS00678">
    <property type="entry name" value="WD_REPEATS_1"/>
    <property type="match status" value="5"/>
</dbReference>
<evidence type="ECO:0000256" key="4">
    <source>
        <dbReference type="PROSITE-ProRule" id="PRU00221"/>
    </source>
</evidence>
<evidence type="ECO:0000259" key="6">
    <source>
        <dbReference type="PROSITE" id="PS50181"/>
    </source>
</evidence>
<feature type="repeat" description="WD" evidence="4">
    <location>
        <begin position="504"/>
        <end position="543"/>
    </location>
</feature>
<dbReference type="SUPFAM" id="SSF81383">
    <property type="entry name" value="F-box domain"/>
    <property type="match status" value="1"/>
</dbReference>
<dbReference type="Gene3D" id="1.20.1280.50">
    <property type="match status" value="1"/>
</dbReference>
<feature type="compositionally biased region" description="Basic and acidic residues" evidence="5">
    <location>
        <begin position="48"/>
        <end position="59"/>
    </location>
</feature>
<dbReference type="PROSITE" id="PS50082">
    <property type="entry name" value="WD_REPEATS_2"/>
    <property type="match status" value="7"/>
</dbReference>
<keyword evidence="2" id="KW-0677">Repeat</keyword>
<dbReference type="Proteomes" id="UP001367676">
    <property type="component" value="Unassembled WGS sequence"/>
</dbReference>
<dbReference type="CDD" id="cd22133">
    <property type="entry name" value="F-box_FBXW7"/>
    <property type="match status" value="1"/>
</dbReference>
<dbReference type="GO" id="GO:0010992">
    <property type="term" value="P:ubiquitin recycling"/>
    <property type="evidence" value="ECO:0007669"/>
    <property type="project" value="TreeGrafter"/>
</dbReference>
<dbReference type="AlphaFoldDB" id="A0AAN9THE4"/>
<dbReference type="GO" id="GO:0050793">
    <property type="term" value="P:regulation of developmental process"/>
    <property type="evidence" value="ECO:0007669"/>
    <property type="project" value="UniProtKB-ARBA"/>
</dbReference>
<reference evidence="7 8" key="1">
    <citation type="submission" date="2024-03" db="EMBL/GenBank/DDBJ databases">
        <title>Adaptation during the transition from Ophiocordyceps entomopathogen to insect associate is accompanied by gene loss and intensified selection.</title>
        <authorList>
            <person name="Ward C.M."/>
            <person name="Onetto C.A."/>
            <person name="Borneman A.R."/>
        </authorList>
    </citation>
    <scope>NUCLEOTIDE SEQUENCE [LARGE SCALE GENOMIC DNA]</scope>
    <source>
        <strain evidence="7">AWRI1</strain>
        <tissue evidence="7">Single Adult Female</tissue>
    </source>
</reference>
<feature type="repeat" description="WD" evidence="4">
    <location>
        <begin position="355"/>
        <end position="380"/>
    </location>
</feature>
<evidence type="ECO:0000256" key="3">
    <source>
        <dbReference type="ARBA" id="ARBA00022786"/>
    </source>
</evidence>
<feature type="repeat" description="WD" evidence="4">
    <location>
        <begin position="421"/>
        <end position="460"/>
    </location>
</feature>
<accession>A0AAN9THE4</accession>
<feature type="region of interest" description="Disordered" evidence="5">
    <location>
        <begin position="1"/>
        <end position="63"/>
    </location>
</feature>
<dbReference type="SUPFAM" id="SSF50978">
    <property type="entry name" value="WD40 repeat-like"/>
    <property type="match status" value="1"/>
</dbReference>
<dbReference type="PANTHER" id="PTHR19849:SF1">
    <property type="entry name" value="F-BOX_WD REPEAT-CONTAINING PROTEIN 7"/>
    <property type="match status" value="1"/>
</dbReference>
<feature type="repeat" description="WD" evidence="4">
    <location>
        <begin position="461"/>
        <end position="500"/>
    </location>
</feature>
<dbReference type="InterPro" id="IPR015943">
    <property type="entry name" value="WD40/YVTN_repeat-like_dom_sf"/>
</dbReference>
<dbReference type="InterPro" id="IPR020472">
    <property type="entry name" value="WD40_PAC1"/>
</dbReference>
<comment type="caution">
    <text evidence="7">The sequence shown here is derived from an EMBL/GenBank/DDBJ whole genome shotgun (WGS) entry which is preliminary data.</text>
</comment>
<dbReference type="InterPro" id="IPR001680">
    <property type="entry name" value="WD40_rpt"/>
</dbReference>
<organism evidence="7 8">
    <name type="scientific">Parthenolecanium corni</name>
    <dbReference type="NCBI Taxonomy" id="536013"/>
    <lineage>
        <taxon>Eukaryota</taxon>
        <taxon>Metazoa</taxon>
        <taxon>Ecdysozoa</taxon>
        <taxon>Arthropoda</taxon>
        <taxon>Hexapoda</taxon>
        <taxon>Insecta</taxon>
        <taxon>Pterygota</taxon>
        <taxon>Neoptera</taxon>
        <taxon>Paraneoptera</taxon>
        <taxon>Hemiptera</taxon>
        <taxon>Sternorrhyncha</taxon>
        <taxon>Coccoidea</taxon>
        <taxon>Coccidae</taxon>
        <taxon>Parthenolecanium</taxon>
    </lineage>
</organism>
<dbReference type="InterPro" id="IPR036322">
    <property type="entry name" value="WD40_repeat_dom_sf"/>
</dbReference>
<dbReference type="Pfam" id="PF00400">
    <property type="entry name" value="WD40"/>
    <property type="match status" value="7"/>
</dbReference>
<feature type="repeat" description="WD" evidence="4">
    <location>
        <begin position="587"/>
        <end position="626"/>
    </location>
</feature>
<dbReference type="FunFam" id="2.130.10.10:FF:000032">
    <property type="entry name" value="F-box/WD repeat-containing protein 7 isoform X1"/>
    <property type="match status" value="1"/>
</dbReference>
<proteinExistence type="predicted"/>
<dbReference type="Pfam" id="PF12937">
    <property type="entry name" value="F-box-like"/>
    <property type="match status" value="1"/>
</dbReference>
<gene>
    <name evidence="7" type="ORF">V9T40_005152</name>
</gene>
<dbReference type="EMBL" id="JBBCAQ010000032">
    <property type="protein sequence ID" value="KAK7584189.1"/>
    <property type="molecule type" value="Genomic_DNA"/>
</dbReference>
<feature type="repeat" description="WD" evidence="4">
    <location>
        <begin position="381"/>
        <end position="420"/>
    </location>
</feature>
<dbReference type="PANTHER" id="PTHR19849">
    <property type="entry name" value="PHOSPHOLIPASE A-2-ACTIVATING PROTEIN"/>
    <property type="match status" value="1"/>
</dbReference>
<sequence length="674" mass="75074">MDNPACSTVDVPPLHKTDQSSTSLFDDSELELQCYHNEGVIVDDEERSEDKTEHDDDIAMSKAAYSDVVMNIIQSSPSWKNKDSSEINSNSENDDIDKEDGSDTLKTDDNYRGSDGESSNISLCSTYSEPYIKRKRSEEMDIDETDFYSEGKNLLDVDKDGNASIKKIKLEDGSNDKLKVQRNIIPSKENPPVGIHSWIQKFQEWSHAERLVALNKLIDTCNHSQVRYMMQAIEPQFQRDFISLLPKELALYVLSFLEPRDLLKAAQTCRYWKCLTDDNLLWREKCIEAGIDLDSVSVATKRNKNRVPNSAISPWKLTYLRKHSIEMNWRVNPVKASKILKGHDDHVITCLQFCGNKIVSGSDDNTLKVWSVTSGKCLRTLVGHTGGVWSSQMSGNTIISGSTDRTLKVWNADTGHCIHTLYGHTSTVRCMHLHGNIVVSGSRDMTLRVWNIDTGGCLHVLVGHSAAVRCVQYDGRLVVSGAYDSTVKVWDPQSETCLHTLAGDEGHTNRVYSLQFDGVHVVSGSLDTTIKVWDVETGALKHTLLGHQSLTSGMELRNNILVSGNADSTVKVWDIITGTCLQTLKGPHKHQSAVTCLQFNEKFVITSSDDGTVKLWDVNTGEFIRDLVSLESGGSGGVVWRIRASETKLVCAVGSRNGTEETKLLVLDFDVEPK</sequence>
<dbReference type="FunFam" id="1.20.1280.50:FF:000133">
    <property type="entry name" value="F-box and WD repeat domain-containing 7"/>
    <property type="match status" value="1"/>
</dbReference>
<keyword evidence="3" id="KW-0833">Ubl conjugation pathway</keyword>
<dbReference type="GO" id="GO:0043161">
    <property type="term" value="P:proteasome-mediated ubiquitin-dependent protein catabolic process"/>
    <property type="evidence" value="ECO:0007669"/>
    <property type="project" value="TreeGrafter"/>
</dbReference>
<evidence type="ECO:0000313" key="8">
    <source>
        <dbReference type="Proteomes" id="UP001367676"/>
    </source>
</evidence>